<comment type="subcellular location">
    <subcellularLocation>
        <location evidence="1">Membrane</location>
        <topology evidence="1">Multi-pass membrane protein</topology>
    </subcellularLocation>
</comment>
<feature type="transmembrane region" description="Helical" evidence="5">
    <location>
        <begin position="126"/>
        <end position="152"/>
    </location>
</feature>
<dbReference type="HOGENOM" id="CLU_007948_0_3_7"/>
<dbReference type="Proteomes" id="UP000001880">
    <property type="component" value="Chromosome"/>
</dbReference>
<dbReference type="GO" id="GO:0005886">
    <property type="term" value="C:plasma membrane"/>
    <property type="evidence" value="ECO:0007669"/>
    <property type="project" value="TreeGrafter"/>
</dbReference>
<organism evidence="7 8">
    <name type="scientific">Haliangium ochraceum (strain DSM 14365 / JCM 11303 / SMP-2)</name>
    <dbReference type="NCBI Taxonomy" id="502025"/>
    <lineage>
        <taxon>Bacteria</taxon>
        <taxon>Pseudomonadati</taxon>
        <taxon>Myxococcota</taxon>
        <taxon>Polyangia</taxon>
        <taxon>Haliangiales</taxon>
        <taxon>Kofleriaceae</taxon>
        <taxon>Haliangium</taxon>
    </lineage>
</organism>
<dbReference type="GO" id="GO:0005262">
    <property type="term" value="F:calcium channel activity"/>
    <property type="evidence" value="ECO:0007669"/>
    <property type="project" value="TreeGrafter"/>
</dbReference>
<feature type="transmembrane region" description="Helical" evidence="5">
    <location>
        <begin position="20"/>
        <end position="44"/>
    </location>
</feature>
<dbReference type="Gene3D" id="1.20.1420.30">
    <property type="entry name" value="NCX, central ion-binding region"/>
    <property type="match status" value="1"/>
</dbReference>
<dbReference type="GO" id="GO:0006874">
    <property type="term" value="P:intracellular calcium ion homeostasis"/>
    <property type="evidence" value="ECO:0007669"/>
    <property type="project" value="TreeGrafter"/>
</dbReference>
<dbReference type="STRING" id="502025.Hoch_2992"/>
<keyword evidence="8" id="KW-1185">Reference proteome</keyword>
<keyword evidence="3 5" id="KW-1133">Transmembrane helix</keyword>
<sequence>MPELVTSVEAALMNAPGIAWGNVVGSNIANTLLILGVASFIMPFAVDRRALWRDGGVGLGAAAVLIGVAAVLGGPGRLGGALFFITLCGYVVFAYRQERLATTQESGVERMAEASPPASRARAGGYLAAVGLTLAGLGTLIVGGRLLVSGAIELARLYGLSETLIGLTVVAVGTSLPELVTSVIAAIRGHAAVAFGNVTGSNIYNLLGIGGFTAVVAPAPLPEALRMFDLPALLATSLLLLLLPAWDCRLGRARGALLVAAYAGYLAMLVVRAT</sequence>
<protein>
    <submittedName>
        <fullName evidence="7">Sodium/calcium exchanger membrane region</fullName>
    </submittedName>
</protein>
<proteinExistence type="predicted"/>
<dbReference type="KEGG" id="hoh:Hoch_2992"/>
<evidence type="ECO:0000259" key="6">
    <source>
        <dbReference type="Pfam" id="PF01699"/>
    </source>
</evidence>
<feature type="transmembrane region" description="Helical" evidence="5">
    <location>
        <begin position="253"/>
        <end position="271"/>
    </location>
</feature>
<reference evidence="7 8" key="1">
    <citation type="journal article" date="2010" name="Stand. Genomic Sci.">
        <title>Complete genome sequence of Haliangium ochraceum type strain (SMP-2).</title>
        <authorList>
            <consortium name="US DOE Joint Genome Institute (JGI-PGF)"/>
            <person name="Ivanova N."/>
            <person name="Daum C."/>
            <person name="Lang E."/>
            <person name="Abt B."/>
            <person name="Kopitz M."/>
            <person name="Saunders E."/>
            <person name="Lapidus A."/>
            <person name="Lucas S."/>
            <person name="Glavina Del Rio T."/>
            <person name="Nolan M."/>
            <person name="Tice H."/>
            <person name="Copeland A."/>
            <person name="Cheng J.F."/>
            <person name="Chen F."/>
            <person name="Bruce D."/>
            <person name="Goodwin L."/>
            <person name="Pitluck S."/>
            <person name="Mavromatis K."/>
            <person name="Pati A."/>
            <person name="Mikhailova N."/>
            <person name="Chen A."/>
            <person name="Palaniappan K."/>
            <person name="Land M."/>
            <person name="Hauser L."/>
            <person name="Chang Y.J."/>
            <person name="Jeffries C.D."/>
            <person name="Detter J.C."/>
            <person name="Brettin T."/>
            <person name="Rohde M."/>
            <person name="Goker M."/>
            <person name="Bristow J."/>
            <person name="Markowitz V."/>
            <person name="Eisen J.A."/>
            <person name="Hugenholtz P."/>
            <person name="Kyrpides N.C."/>
            <person name="Klenk H.P."/>
        </authorList>
    </citation>
    <scope>NUCLEOTIDE SEQUENCE [LARGE SCALE GENOMIC DNA]</scope>
    <source>
        <strain evidence="8">DSM 14365 / CIP 107738 / JCM 11303 / AJ 13395 / SMP-2</strain>
    </source>
</reference>
<name>D0LQZ2_HALO1</name>
<evidence type="ECO:0000256" key="3">
    <source>
        <dbReference type="ARBA" id="ARBA00022989"/>
    </source>
</evidence>
<accession>D0LQZ2</accession>
<dbReference type="InterPro" id="IPR004837">
    <property type="entry name" value="NaCa_Exmemb"/>
</dbReference>
<feature type="transmembrane region" description="Helical" evidence="5">
    <location>
        <begin position="227"/>
        <end position="246"/>
    </location>
</feature>
<feature type="transmembrane region" description="Helical" evidence="5">
    <location>
        <begin position="203"/>
        <end position="221"/>
    </location>
</feature>
<feature type="transmembrane region" description="Helical" evidence="5">
    <location>
        <begin position="78"/>
        <end position="95"/>
    </location>
</feature>
<dbReference type="GO" id="GO:0008273">
    <property type="term" value="F:calcium, potassium:sodium antiporter activity"/>
    <property type="evidence" value="ECO:0007669"/>
    <property type="project" value="TreeGrafter"/>
</dbReference>
<dbReference type="InterPro" id="IPR004481">
    <property type="entry name" value="K/Na/Ca-exchanger"/>
</dbReference>
<dbReference type="InterPro" id="IPR044880">
    <property type="entry name" value="NCX_ion-bd_dom_sf"/>
</dbReference>
<evidence type="ECO:0000256" key="1">
    <source>
        <dbReference type="ARBA" id="ARBA00004141"/>
    </source>
</evidence>
<feature type="transmembrane region" description="Helical" evidence="5">
    <location>
        <begin position="164"/>
        <end position="191"/>
    </location>
</feature>
<feature type="domain" description="Sodium/calcium exchanger membrane region" evidence="6">
    <location>
        <begin position="130"/>
        <end position="270"/>
    </location>
</feature>
<dbReference type="EMBL" id="CP001804">
    <property type="protein sequence ID" value="ACY15500.1"/>
    <property type="molecule type" value="Genomic_DNA"/>
</dbReference>
<dbReference type="eggNOG" id="COG0530">
    <property type="taxonomic scope" value="Bacteria"/>
</dbReference>
<evidence type="ECO:0000313" key="7">
    <source>
        <dbReference type="EMBL" id="ACY15500.1"/>
    </source>
</evidence>
<dbReference type="PANTHER" id="PTHR10846:SF8">
    <property type="entry name" value="INNER MEMBRANE PROTEIN YRBG"/>
    <property type="match status" value="1"/>
</dbReference>
<dbReference type="PANTHER" id="PTHR10846">
    <property type="entry name" value="SODIUM/POTASSIUM/CALCIUM EXCHANGER"/>
    <property type="match status" value="1"/>
</dbReference>
<feature type="domain" description="Sodium/calcium exchanger membrane region" evidence="6">
    <location>
        <begin position="1"/>
        <end position="95"/>
    </location>
</feature>
<dbReference type="Pfam" id="PF01699">
    <property type="entry name" value="Na_Ca_ex"/>
    <property type="match status" value="2"/>
</dbReference>
<keyword evidence="2 5" id="KW-0812">Transmembrane</keyword>
<evidence type="ECO:0000256" key="5">
    <source>
        <dbReference type="SAM" id="Phobius"/>
    </source>
</evidence>
<evidence type="ECO:0000256" key="2">
    <source>
        <dbReference type="ARBA" id="ARBA00022692"/>
    </source>
</evidence>
<dbReference type="AlphaFoldDB" id="D0LQZ2"/>
<evidence type="ECO:0000256" key="4">
    <source>
        <dbReference type="ARBA" id="ARBA00023136"/>
    </source>
</evidence>
<keyword evidence="4 5" id="KW-0472">Membrane</keyword>
<evidence type="ECO:0000313" key="8">
    <source>
        <dbReference type="Proteomes" id="UP000001880"/>
    </source>
</evidence>
<feature type="transmembrane region" description="Helical" evidence="5">
    <location>
        <begin position="51"/>
        <end position="72"/>
    </location>
</feature>
<gene>
    <name evidence="7" type="ordered locus">Hoch_2992</name>
</gene>